<dbReference type="SMART" id="SM00862">
    <property type="entry name" value="Trans_reg_C"/>
    <property type="match status" value="1"/>
</dbReference>
<keyword evidence="3 9" id="KW-0597">Phosphoprotein</keyword>
<dbReference type="InterPro" id="IPR011006">
    <property type="entry name" value="CheY-like_superfamily"/>
</dbReference>
<keyword evidence="2" id="KW-0963">Cytoplasm</keyword>
<dbReference type="Pfam" id="PF00486">
    <property type="entry name" value="Trans_reg_C"/>
    <property type="match status" value="1"/>
</dbReference>
<keyword evidence="5" id="KW-0805">Transcription regulation</keyword>
<reference evidence="13 14" key="1">
    <citation type="submission" date="2018-12" db="EMBL/GenBank/DDBJ databases">
        <authorList>
            <person name="Yang Y."/>
        </authorList>
    </citation>
    <scope>NUCLEOTIDE SEQUENCE [LARGE SCALE GENOMIC DNA]</scope>
    <source>
        <strain evidence="13 14">L-25-5w-1</strain>
    </source>
</reference>
<keyword evidence="14" id="KW-1185">Reference proteome</keyword>
<name>A0A431VBK1_9PROT</name>
<evidence type="ECO:0000313" key="14">
    <source>
        <dbReference type="Proteomes" id="UP000277007"/>
    </source>
</evidence>
<evidence type="ECO:0000256" key="4">
    <source>
        <dbReference type="ARBA" id="ARBA00023012"/>
    </source>
</evidence>
<dbReference type="InterPro" id="IPR039420">
    <property type="entry name" value="WalR-like"/>
</dbReference>
<dbReference type="Gene3D" id="6.10.250.690">
    <property type="match status" value="1"/>
</dbReference>
<dbReference type="GO" id="GO:0005829">
    <property type="term" value="C:cytosol"/>
    <property type="evidence" value="ECO:0007669"/>
    <property type="project" value="TreeGrafter"/>
</dbReference>
<keyword evidence="6 10" id="KW-0238">DNA-binding</keyword>
<dbReference type="InterPro" id="IPR016032">
    <property type="entry name" value="Sig_transdc_resp-reg_C-effctor"/>
</dbReference>
<dbReference type="GO" id="GO:0032993">
    <property type="term" value="C:protein-DNA complex"/>
    <property type="evidence" value="ECO:0007669"/>
    <property type="project" value="TreeGrafter"/>
</dbReference>
<evidence type="ECO:0000256" key="3">
    <source>
        <dbReference type="ARBA" id="ARBA00022553"/>
    </source>
</evidence>
<evidence type="ECO:0000256" key="5">
    <source>
        <dbReference type="ARBA" id="ARBA00023015"/>
    </source>
</evidence>
<evidence type="ECO:0000256" key="6">
    <source>
        <dbReference type="ARBA" id="ARBA00023125"/>
    </source>
</evidence>
<dbReference type="SUPFAM" id="SSF46894">
    <property type="entry name" value="C-terminal effector domain of the bipartite response regulators"/>
    <property type="match status" value="1"/>
</dbReference>
<dbReference type="PANTHER" id="PTHR48111:SF4">
    <property type="entry name" value="DNA-BINDING DUAL TRANSCRIPTIONAL REGULATOR OMPR"/>
    <property type="match status" value="1"/>
</dbReference>
<evidence type="ECO:0000256" key="10">
    <source>
        <dbReference type="PROSITE-ProRule" id="PRU01091"/>
    </source>
</evidence>
<evidence type="ECO:0000256" key="1">
    <source>
        <dbReference type="ARBA" id="ARBA00004496"/>
    </source>
</evidence>
<dbReference type="SUPFAM" id="SSF52172">
    <property type="entry name" value="CheY-like"/>
    <property type="match status" value="1"/>
</dbReference>
<comment type="subcellular location">
    <subcellularLocation>
        <location evidence="1">Cytoplasm</location>
    </subcellularLocation>
</comment>
<evidence type="ECO:0000256" key="8">
    <source>
        <dbReference type="ARBA" id="ARBA00067337"/>
    </source>
</evidence>
<evidence type="ECO:0000256" key="9">
    <source>
        <dbReference type="PROSITE-ProRule" id="PRU00169"/>
    </source>
</evidence>
<accession>A0A431VBK1</accession>
<organism evidence="13 14">
    <name type="scientific">Azospirillum griseum</name>
    <dbReference type="NCBI Taxonomy" id="2496639"/>
    <lineage>
        <taxon>Bacteria</taxon>
        <taxon>Pseudomonadati</taxon>
        <taxon>Pseudomonadota</taxon>
        <taxon>Alphaproteobacteria</taxon>
        <taxon>Rhodospirillales</taxon>
        <taxon>Azospirillaceae</taxon>
        <taxon>Azospirillum</taxon>
    </lineage>
</organism>
<dbReference type="Proteomes" id="UP000277007">
    <property type="component" value="Unassembled WGS sequence"/>
</dbReference>
<dbReference type="InterPro" id="IPR001789">
    <property type="entry name" value="Sig_transdc_resp-reg_receiver"/>
</dbReference>
<evidence type="ECO:0000259" key="11">
    <source>
        <dbReference type="PROSITE" id="PS50110"/>
    </source>
</evidence>
<dbReference type="GO" id="GO:0000976">
    <property type="term" value="F:transcription cis-regulatory region binding"/>
    <property type="evidence" value="ECO:0007669"/>
    <property type="project" value="TreeGrafter"/>
</dbReference>
<dbReference type="AlphaFoldDB" id="A0A431VBK1"/>
<dbReference type="Gene3D" id="3.40.50.2300">
    <property type="match status" value="1"/>
</dbReference>
<dbReference type="EMBL" id="RXMA01000030">
    <property type="protein sequence ID" value="RTR15831.1"/>
    <property type="molecule type" value="Genomic_DNA"/>
</dbReference>
<keyword evidence="7" id="KW-0804">Transcription</keyword>
<dbReference type="FunFam" id="1.10.10.10:FF:000099">
    <property type="entry name" value="Two-component system response regulator TorR"/>
    <property type="match status" value="1"/>
</dbReference>
<dbReference type="PANTHER" id="PTHR48111">
    <property type="entry name" value="REGULATOR OF RPOS"/>
    <property type="match status" value="1"/>
</dbReference>
<sequence>MLSRDDRRLKIAVVDDDPAVRQTVADLLTEEGYEPVCCADAASLLSTLEAMRLDLIVLDLKLPDRDGIALSAQISATSGTPIIMLTGRAGDIDRVMGLEVGADDYIVKPFHNREFVARVKAVLRRTMREMTAPAAASPKRGYRFAGFTLDTDGRKLTDPMGRPVTLTVAEFDLLLALVRAHGRVLSRNQILDLTHHDRDDVFDRTIDVLILRLRRKIESNPQQPWLIRTERGLGYIFDCAVEAFGG</sequence>
<dbReference type="InterPro" id="IPR001867">
    <property type="entry name" value="OmpR/PhoB-type_DNA-bd"/>
</dbReference>
<dbReference type="RefSeq" id="WP_126619547.1">
    <property type="nucleotide sequence ID" value="NZ_JBHUCY010000034.1"/>
</dbReference>
<dbReference type="CDD" id="cd00383">
    <property type="entry name" value="trans_reg_C"/>
    <property type="match status" value="1"/>
</dbReference>
<dbReference type="GO" id="GO:0006355">
    <property type="term" value="P:regulation of DNA-templated transcription"/>
    <property type="evidence" value="ECO:0007669"/>
    <property type="project" value="InterPro"/>
</dbReference>
<evidence type="ECO:0000256" key="7">
    <source>
        <dbReference type="ARBA" id="ARBA00023163"/>
    </source>
</evidence>
<feature type="domain" description="Response regulatory" evidence="11">
    <location>
        <begin position="10"/>
        <end position="123"/>
    </location>
</feature>
<keyword evidence="4" id="KW-0902">Two-component regulatory system</keyword>
<feature type="modified residue" description="4-aspartylphosphate" evidence="9">
    <location>
        <position position="59"/>
    </location>
</feature>
<feature type="domain" description="OmpR/PhoB-type" evidence="12">
    <location>
        <begin position="139"/>
        <end position="239"/>
    </location>
</feature>
<dbReference type="InterPro" id="IPR036388">
    <property type="entry name" value="WH-like_DNA-bd_sf"/>
</dbReference>
<evidence type="ECO:0000313" key="13">
    <source>
        <dbReference type="EMBL" id="RTR15831.1"/>
    </source>
</evidence>
<dbReference type="Pfam" id="PF00072">
    <property type="entry name" value="Response_reg"/>
    <property type="match status" value="1"/>
</dbReference>
<comment type="caution">
    <text evidence="13">The sequence shown here is derived from an EMBL/GenBank/DDBJ whole genome shotgun (WGS) entry which is preliminary data.</text>
</comment>
<dbReference type="SMART" id="SM00448">
    <property type="entry name" value="REC"/>
    <property type="match status" value="1"/>
</dbReference>
<dbReference type="PROSITE" id="PS51755">
    <property type="entry name" value="OMPR_PHOB"/>
    <property type="match status" value="1"/>
</dbReference>
<dbReference type="GO" id="GO:0000156">
    <property type="term" value="F:phosphorelay response regulator activity"/>
    <property type="evidence" value="ECO:0007669"/>
    <property type="project" value="TreeGrafter"/>
</dbReference>
<protein>
    <recommendedName>
        <fullName evidence="8">Regulatory protein VirG</fullName>
    </recommendedName>
</protein>
<dbReference type="OrthoDB" id="9784252at2"/>
<evidence type="ECO:0000259" key="12">
    <source>
        <dbReference type="PROSITE" id="PS51755"/>
    </source>
</evidence>
<feature type="DNA-binding region" description="OmpR/PhoB-type" evidence="10">
    <location>
        <begin position="139"/>
        <end position="239"/>
    </location>
</feature>
<proteinExistence type="predicted"/>
<dbReference type="Gene3D" id="1.10.10.10">
    <property type="entry name" value="Winged helix-like DNA-binding domain superfamily/Winged helix DNA-binding domain"/>
    <property type="match status" value="1"/>
</dbReference>
<gene>
    <name evidence="13" type="ORF">EJ903_22110</name>
</gene>
<dbReference type="PROSITE" id="PS50110">
    <property type="entry name" value="RESPONSE_REGULATORY"/>
    <property type="match status" value="1"/>
</dbReference>
<evidence type="ECO:0000256" key="2">
    <source>
        <dbReference type="ARBA" id="ARBA00022490"/>
    </source>
</evidence>